<evidence type="ECO:0000313" key="6">
    <source>
        <dbReference type="Proteomes" id="UP000663879"/>
    </source>
</evidence>
<dbReference type="Gene3D" id="2.170.130.20">
    <property type="entry name" value="LCCL-like domain"/>
    <property type="match status" value="1"/>
</dbReference>
<dbReference type="InterPro" id="IPR004043">
    <property type="entry name" value="LCCL"/>
</dbReference>
<dbReference type="PROSITE" id="PS00022">
    <property type="entry name" value="EGF_1"/>
    <property type="match status" value="1"/>
</dbReference>
<dbReference type="EMBL" id="CAJNOC010002883">
    <property type="protein sequence ID" value="CAF0956476.1"/>
    <property type="molecule type" value="Genomic_DNA"/>
</dbReference>
<evidence type="ECO:0000259" key="4">
    <source>
        <dbReference type="PROSITE" id="PS01248"/>
    </source>
</evidence>
<feature type="domain" description="EGF-like" evidence="3">
    <location>
        <begin position="870"/>
        <end position="881"/>
    </location>
</feature>
<dbReference type="InterPro" id="IPR000742">
    <property type="entry name" value="EGF"/>
</dbReference>
<dbReference type="Gene3D" id="2.170.300.10">
    <property type="entry name" value="Tie2 ligand-binding domain superfamily"/>
    <property type="match status" value="1"/>
</dbReference>
<dbReference type="GO" id="GO:0005044">
    <property type="term" value="F:scavenger receptor activity"/>
    <property type="evidence" value="ECO:0007669"/>
    <property type="project" value="InterPro"/>
</dbReference>
<evidence type="ECO:0000313" key="5">
    <source>
        <dbReference type="EMBL" id="CAF0956476.1"/>
    </source>
</evidence>
<evidence type="ECO:0008006" key="7">
    <source>
        <dbReference type="Google" id="ProtNLM"/>
    </source>
</evidence>
<keyword evidence="6" id="KW-1185">Reference proteome</keyword>
<name>A0A814DLI6_9BILA</name>
<organism evidence="5 6">
    <name type="scientific">Brachionus calyciflorus</name>
    <dbReference type="NCBI Taxonomy" id="104777"/>
    <lineage>
        <taxon>Eukaryota</taxon>
        <taxon>Metazoa</taxon>
        <taxon>Spiralia</taxon>
        <taxon>Gnathifera</taxon>
        <taxon>Rotifera</taxon>
        <taxon>Eurotatoria</taxon>
        <taxon>Monogononta</taxon>
        <taxon>Pseudotrocha</taxon>
        <taxon>Ploima</taxon>
        <taxon>Brachionidae</taxon>
        <taxon>Brachionus</taxon>
    </lineage>
</organism>
<feature type="domain" description="Laminin EGF-like" evidence="4">
    <location>
        <begin position="959"/>
        <end position="993"/>
    </location>
</feature>
<dbReference type="InterPro" id="IPR002049">
    <property type="entry name" value="LE_dom"/>
</dbReference>
<dbReference type="SUPFAM" id="SSF69848">
    <property type="entry name" value="LCCL domain"/>
    <property type="match status" value="1"/>
</dbReference>
<accession>A0A814DLI6</accession>
<keyword evidence="2" id="KW-0732">Signal</keyword>
<dbReference type="Proteomes" id="UP000663879">
    <property type="component" value="Unassembled WGS sequence"/>
</dbReference>
<evidence type="ECO:0000256" key="1">
    <source>
        <dbReference type="ARBA" id="ARBA00022536"/>
    </source>
</evidence>
<reference evidence="5" key="1">
    <citation type="submission" date="2021-02" db="EMBL/GenBank/DDBJ databases">
        <authorList>
            <person name="Nowell W R."/>
        </authorList>
    </citation>
    <scope>NUCLEOTIDE SEQUENCE</scope>
    <source>
        <strain evidence="5">Ploen Becks lab</strain>
    </source>
</reference>
<proteinExistence type="predicted"/>
<dbReference type="CDD" id="cd00055">
    <property type="entry name" value="EGF_Lam"/>
    <property type="match status" value="1"/>
</dbReference>
<protein>
    <recommendedName>
        <fullName evidence="7">EGF-like domain-containing protein</fullName>
    </recommendedName>
</protein>
<comment type="caution">
    <text evidence="5">The sequence shown here is derived from an EMBL/GenBank/DDBJ whole genome shotgun (WGS) entry which is preliminary data.</text>
</comment>
<gene>
    <name evidence="5" type="ORF">OXX778_LOCUS14221</name>
</gene>
<dbReference type="PROSITE" id="PS01248">
    <property type="entry name" value="EGF_LAM_1"/>
    <property type="match status" value="1"/>
</dbReference>
<dbReference type="InterPro" id="IPR042635">
    <property type="entry name" value="MEGF10/SREC1/2-like"/>
</dbReference>
<evidence type="ECO:0000259" key="3">
    <source>
        <dbReference type="PROSITE" id="PS00022"/>
    </source>
</evidence>
<sequence>MFSIIFILSLNILSVKNDYFCRKNEEVHYKTWCYKLYDINYFMNFNECLLDNNSSYSQECLDSKISKLFNIYILNSNLESEYEFTVLKSPFKDEPSANIYFQLIEQIYFKKNKNISFMNILSNIYSFKNHGFIKNQPVKIENPNLLKHSDDDADDNSTERCLFIHQTQNLNEKFIFKYGSCEKKFSFICIKRPIETVENYEDRCSKYSDFSPGGSWIECDKLFNILDQNDRHLMSTSQKCCMYNLNWKVDFNTANKICSQFDSEVFTFKAKGYTKMLSNFDLYLDENYDKQDQANFLNFWTSCKLIDYPNNNEPVCSQDFTEVLDDYDFETPIENGFLIYYLNYSFKNQTGFKLNKFNLSLIVKNLNETDSEFISEFTKNLTTNTYLLVRRKESFSSILKTRLLGTQNLSCFSLSLNSDVSISLPFLDKCFHFRNNLNQNNTLTTISSIDTEYLNEVLNMIDIIQVSCSQDVLNFSKILINSESSCNSLDIVKKRNFDLRINDWKWKLWSVLNNSSSLILQNYTSVEKILELNCYDSFLKIQDLIEECQKFYDDNYCKFKCPDNCDFDKDQNQVLVWQIEDFKYLDQSSICKAAYHSNNLLGLIYFNNYEDSNYSDISLINNGIKSLKWPPVGLEFQNYDGNIFSFINPQINVKIPSFKNADFLVLIKAIHFVSKTKTSYINIKIFSYTDPGTLRLKFLIPLFDDFFHVYFHQETENFMSHYETYLNASLTYKKLIFVNNYFELNETGIKFPINLINIDYGYFLLHNPQTLNVNNEDFFQIKFQPIRNLTYSKKLNCNWFVYNLNTLRPCSKFLNFDRNENNIGQDLIFYPKTEGKDLNFFKKFIRVIFYESNNNSTKCLNNGYFKDGDCVCYPGFGGRNCEISCSRNKFGRNCEFECPNGDCIGYLICNLDPVGCSCASGFTGYYCNEECPKNKWGPKCMFKCDLCPFSECDRFNGSCFCNENSEGKYCEKCKDGFFGLNCTENCEEDCLKCEKESGVCELRSTTSTKIITTETAVLTTLETTFVITDYEETTDFITSVFTSTLTTTFTSIFTTTPSESTTFITSTSIISTIFSTALNTEIDSQLITTHYPLSSYTDLLTSSKMLTELSTYSYDKKCFYEMNIKKCDSEIFYEYVFLGENSERQIFSCNQNEAENFYLCNFVQNFQEDCIENLRESQSNIFCDVKLSLDYSNLLTIQSKNLTQVIFKINSQENSFQFEKFNLLILNTTTKNGKGLENDFVRQNFLFFVSFCSFQDFVVLNFENDAQSSCLKDTKFKSFNNLNKLSGFYDLYTVVEIKLPSSNYTIWIKSTKFTLNLTFPENFSSLETDRSCSNDNLKNSSKCNLVLNENGTHLFCRNIFYHSLLVFSFGLLLKITLDNLIGAIKFKRSINNEDEKFLYDIKFPSLLPSSI</sequence>
<dbReference type="PANTHER" id="PTHR24043">
    <property type="entry name" value="SCAVENGER RECEPTOR CLASS F"/>
    <property type="match status" value="1"/>
</dbReference>
<dbReference type="InterPro" id="IPR036609">
    <property type="entry name" value="LCCL_sf"/>
</dbReference>
<dbReference type="OrthoDB" id="10252017at2759"/>
<evidence type="ECO:0000256" key="2">
    <source>
        <dbReference type="SAM" id="SignalP"/>
    </source>
</evidence>
<feature type="chain" id="PRO_5033059396" description="EGF-like domain-containing protein" evidence="2">
    <location>
        <begin position="18"/>
        <end position="1411"/>
    </location>
</feature>
<keyword evidence="1" id="KW-0245">EGF-like domain</keyword>
<dbReference type="Pfam" id="PF03815">
    <property type="entry name" value="LCCL"/>
    <property type="match status" value="1"/>
</dbReference>
<feature type="signal peptide" evidence="2">
    <location>
        <begin position="1"/>
        <end position="17"/>
    </location>
</feature>